<dbReference type="InterPro" id="IPR005509">
    <property type="entry name" value="AfsA_hotdog_dom"/>
</dbReference>
<evidence type="ECO:0000313" key="2">
    <source>
        <dbReference type="EMBL" id="XDP98589.1"/>
    </source>
</evidence>
<dbReference type="GO" id="GO:0016740">
    <property type="term" value="F:transferase activity"/>
    <property type="evidence" value="ECO:0007669"/>
    <property type="project" value="InterPro"/>
</dbReference>
<feature type="domain" description="A-factor biosynthesis hotdog" evidence="1">
    <location>
        <begin position="211"/>
        <end position="322"/>
    </location>
</feature>
<dbReference type="Gene3D" id="2.40.160.210">
    <property type="entry name" value="Acyl-CoA thioesterase, double hotdog domain"/>
    <property type="match status" value="1"/>
</dbReference>
<organism evidence="2">
    <name type="scientific">Streptomyces sp. R02</name>
    <dbReference type="NCBI Taxonomy" id="3238623"/>
    <lineage>
        <taxon>Bacteria</taxon>
        <taxon>Bacillati</taxon>
        <taxon>Actinomycetota</taxon>
        <taxon>Actinomycetes</taxon>
        <taxon>Kitasatosporales</taxon>
        <taxon>Streptomycetaceae</taxon>
        <taxon>Streptomyces</taxon>
    </lineage>
</organism>
<sequence length="328" mass="35819">MSANTLRVEPATLGMQNVETDHRALARSTALRYPSLTTTVPKEFVHRASVAEVMLTDWERADDRRFAVTAQWPRGHIFFTSVNGCHDPLIAAETLRQIGSLLAHAEYGVPLGHHFLMWDLSLTVRPEHLLVGGAPASLDIDVVCEDVKMRRESLTALRYTTVMRRAGQVVATGGASFTCMTSKVYQRLRADRLNDAGPQLPLTAPTAPQNVGRVSPTDVVLSPVGRPGRWQLRVDTRHPVLFEHPVDHIPGMMLLEAARQAAVAAVGEDGMPLSITGEFSRYAELDTPCVIEADRLPRTDLGEVVQVTGHQDGEPVFRSTVTVAAPGA</sequence>
<feature type="domain" description="A-factor biosynthesis hotdog" evidence="1">
    <location>
        <begin position="44"/>
        <end position="179"/>
    </location>
</feature>
<evidence type="ECO:0000259" key="1">
    <source>
        <dbReference type="Pfam" id="PF03756"/>
    </source>
</evidence>
<dbReference type="SUPFAM" id="SSF54637">
    <property type="entry name" value="Thioesterase/thiol ester dehydrase-isomerase"/>
    <property type="match status" value="1"/>
</dbReference>
<dbReference type="RefSeq" id="WP_369162225.1">
    <property type="nucleotide sequence ID" value="NZ_CP163430.1"/>
</dbReference>
<dbReference type="Pfam" id="PF03756">
    <property type="entry name" value="AfsA"/>
    <property type="match status" value="2"/>
</dbReference>
<dbReference type="EMBL" id="CP163430">
    <property type="protein sequence ID" value="XDP98589.1"/>
    <property type="molecule type" value="Genomic_DNA"/>
</dbReference>
<gene>
    <name evidence="2" type="ORF">AB5J57_34395</name>
</gene>
<dbReference type="AlphaFoldDB" id="A0AB39LXU7"/>
<dbReference type="InterPro" id="IPR047757">
    <property type="entry name" value="AfsA-like"/>
</dbReference>
<name>A0AB39LXU7_9ACTN</name>
<dbReference type="InterPro" id="IPR042171">
    <property type="entry name" value="Acyl-CoA_hotdog"/>
</dbReference>
<proteinExistence type="predicted"/>
<accession>A0AB39LXU7</accession>
<dbReference type="InterPro" id="IPR029069">
    <property type="entry name" value="HotDog_dom_sf"/>
</dbReference>
<protein>
    <submittedName>
        <fullName evidence="2">ScbA/BarX family gamma-butyrolactone biosynthesis protein</fullName>
    </submittedName>
</protein>
<geneLocation type="plasmid" evidence="2">
    <name>unnamed1</name>
</geneLocation>
<dbReference type="NCBIfam" id="NF041195">
    <property type="entry name" value="ScbA_BarX_GamBu"/>
    <property type="match status" value="1"/>
</dbReference>
<keyword evidence="2" id="KW-0614">Plasmid</keyword>
<reference evidence="2" key="1">
    <citation type="submission" date="2024-07" db="EMBL/GenBank/DDBJ databases">
        <authorList>
            <person name="Yu S.T."/>
        </authorList>
    </citation>
    <scope>NUCLEOTIDE SEQUENCE</scope>
    <source>
        <strain evidence="2">R02</strain>
        <plasmid evidence="2">unnamed1</plasmid>
    </source>
</reference>